<dbReference type="GO" id="GO:0044718">
    <property type="term" value="P:siderophore transmembrane transport"/>
    <property type="evidence" value="ECO:0007669"/>
    <property type="project" value="TreeGrafter"/>
</dbReference>
<dbReference type="GO" id="GO:0009279">
    <property type="term" value="C:cell outer membrane"/>
    <property type="evidence" value="ECO:0007669"/>
    <property type="project" value="UniProtKB-SubCell"/>
</dbReference>
<dbReference type="PANTHER" id="PTHR30069">
    <property type="entry name" value="TONB-DEPENDENT OUTER MEMBRANE RECEPTOR"/>
    <property type="match status" value="1"/>
</dbReference>
<dbReference type="PANTHER" id="PTHR30069:SF29">
    <property type="entry name" value="HEMOGLOBIN AND HEMOGLOBIN-HAPTOGLOBIN-BINDING PROTEIN 1-RELATED"/>
    <property type="match status" value="1"/>
</dbReference>
<dbReference type="Proteomes" id="UP000186720">
    <property type="component" value="Unassembled WGS sequence"/>
</dbReference>
<keyword evidence="2" id="KW-0813">Transport</keyword>
<dbReference type="EMBL" id="MPPL01000001">
    <property type="protein sequence ID" value="OKS87424.1"/>
    <property type="molecule type" value="Genomic_DNA"/>
</dbReference>
<dbReference type="Pfam" id="PF13620">
    <property type="entry name" value="CarboxypepD_reg"/>
    <property type="match status" value="1"/>
</dbReference>
<evidence type="ECO:0000256" key="6">
    <source>
        <dbReference type="ARBA" id="ARBA00023136"/>
    </source>
</evidence>
<evidence type="ECO:0000256" key="4">
    <source>
        <dbReference type="ARBA" id="ARBA00022692"/>
    </source>
</evidence>
<dbReference type="GO" id="GO:0030246">
    <property type="term" value="F:carbohydrate binding"/>
    <property type="evidence" value="ECO:0007669"/>
    <property type="project" value="InterPro"/>
</dbReference>
<dbReference type="InterPro" id="IPR041700">
    <property type="entry name" value="OMP_b-brl_3"/>
</dbReference>
<dbReference type="InterPro" id="IPR013784">
    <property type="entry name" value="Carb-bd-like_fold"/>
</dbReference>
<dbReference type="SUPFAM" id="SSF49452">
    <property type="entry name" value="Starch-binding domain-like"/>
    <property type="match status" value="1"/>
</dbReference>
<evidence type="ECO:0000259" key="8">
    <source>
        <dbReference type="Pfam" id="PF14905"/>
    </source>
</evidence>
<evidence type="ECO:0000256" key="1">
    <source>
        <dbReference type="ARBA" id="ARBA00004571"/>
    </source>
</evidence>
<comment type="subcellular location">
    <subcellularLocation>
        <location evidence="1">Cell outer membrane</location>
        <topology evidence="1">Multi-pass membrane protein</topology>
    </subcellularLocation>
</comment>
<dbReference type="Gene3D" id="2.170.130.10">
    <property type="entry name" value="TonB-dependent receptor, plug domain"/>
    <property type="match status" value="1"/>
</dbReference>
<sequence length="785" mass="87658">MLPGVKVLGQGLIKGTIYDEKQQPLSYSTVTIKDSVNKITLNRITDNDGVFLFDNVKYGSYKIYVSSIGYQSFSKTVVISSSDKQAELGKIILKTDSKMLAAVTITGRKNLLSIQNGKITLNVANSVLGNGSTAAEVLKAAPSVRVDEKSITMKGKSNVLILIDGKEVPKSTMAALLNSMPSDQIDKVELLSNPPAKYEASASGGVINIITKKGQAPGLNGTVTGGLSQGKEFGENASGTLNYRDGRWSILGTGSYSNRNDFERGYNDRTFTPNNTYSQILNSDFDLGAQKRAATYKVSVDYLASKNNTLTFAVNGLYNRLTNNGNSFTDVIENGITSQNINAVSQMYNRIFFQNYDLTDQWNIDSLGSSWSNSLLFSRYNDNSTQFFNQNFVYPGGITQNGAFRNGTPSVFNLYTYKSDFEKYLPGHNVLDAGIKLTGIKSKSEPYLDSLLNNQFIRQQDATLNKIDYNEVILAAYVSDTKTYNKLTVTPGLRVENTSYDIKNIAKQNYFNLFPSLNLSYKVSGNFTTSASYSRKIDRPNYSDLIPYKQYLDNYTVREGNPLLQPQYSNVIELNEAYKDYIFSATYTYATDQIVPLFTYDNQQLLYILQPRNLKSAQMLNLSFNTPVKLVKWLNTQLGIDGNYQNLNIDNISGISNVSTTKWTYGFNVYNKLTLTKTMSADVLFVYQAPSRLGLIDINAYNTLNIAIQKSIFKKKGTIKLGASDLFYKTAPIITTNYYPFVTHSIDRSDSRRATLSFTYRFGKPAKKANSNPDYRDETTKRLNL</sequence>
<dbReference type="STRING" id="1302689.RG47T_2885"/>
<reference evidence="9 10" key="1">
    <citation type="submission" date="2016-11" db="EMBL/GenBank/DDBJ databases">
        <title>Whole Genome Sequencing of Mucilaginibacter polytrichastri RG4-7(T) isolated from the moss sample.</title>
        <authorList>
            <person name="Li Y."/>
        </authorList>
    </citation>
    <scope>NUCLEOTIDE SEQUENCE [LARGE SCALE GENOMIC DNA]</scope>
    <source>
        <strain evidence="9 10">RG4-7</strain>
    </source>
</reference>
<evidence type="ECO:0000313" key="9">
    <source>
        <dbReference type="EMBL" id="OKS87424.1"/>
    </source>
</evidence>
<protein>
    <recommendedName>
        <fullName evidence="8">Outer membrane protein beta-barrel domain-containing protein</fullName>
    </recommendedName>
</protein>
<dbReference type="GO" id="GO:0015344">
    <property type="term" value="F:siderophore uptake transmembrane transporter activity"/>
    <property type="evidence" value="ECO:0007669"/>
    <property type="project" value="TreeGrafter"/>
</dbReference>
<keyword evidence="10" id="KW-1185">Reference proteome</keyword>
<keyword evidence="3" id="KW-1134">Transmembrane beta strand</keyword>
<evidence type="ECO:0000256" key="2">
    <source>
        <dbReference type="ARBA" id="ARBA00022448"/>
    </source>
</evidence>
<accession>A0A1Q6A076</accession>
<evidence type="ECO:0000313" key="10">
    <source>
        <dbReference type="Proteomes" id="UP000186720"/>
    </source>
</evidence>
<feature type="domain" description="Outer membrane protein beta-barrel" evidence="8">
    <location>
        <begin position="363"/>
        <end position="760"/>
    </location>
</feature>
<evidence type="ECO:0000256" key="5">
    <source>
        <dbReference type="ARBA" id="ARBA00022729"/>
    </source>
</evidence>
<organism evidence="9 10">
    <name type="scientific">Mucilaginibacter polytrichastri</name>
    <dbReference type="NCBI Taxonomy" id="1302689"/>
    <lineage>
        <taxon>Bacteria</taxon>
        <taxon>Pseudomonadati</taxon>
        <taxon>Bacteroidota</taxon>
        <taxon>Sphingobacteriia</taxon>
        <taxon>Sphingobacteriales</taxon>
        <taxon>Sphingobacteriaceae</taxon>
        <taxon>Mucilaginibacter</taxon>
    </lineage>
</organism>
<dbReference type="Pfam" id="PF14905">
    <property type="entry name" value="OMP_b-brl_3"/>
    <property type="match status" value="1"/>
</dbReference>
<dbReference type="InterPro" id="IPR037066">
    <property type="entry name" value="Plug_dom_sf"/>
</dbReference>
<name>A0A1Q6A076_9SPHI</name>
<keyword evidence="4" id="KW-0812">Transmembrane</keyword>
<gene>
    <name evidence="9" type="ORF">RG47T_2885</name>
</gene>
<dbReference type="AlphaFoldDB" id="A0A1Q6A076"/>
<dbReference type="Gene3D" id="2.40.170.20">
    <property type="entry name" value="TonB-dependent receptor, beta-barrel domain"/>
    <property type="match status" value="1"/>
</dbReference>
<proteinExistence type="predicted"/>
<keyword evidence="7" id="KW-0998">Cell outer membrane</keyword>
<dbReference type="SUPFAM" id="SSF56935">
    <property type="entry name" value="Porins"/>
    <property type="match status" value="1"/>
</dbReference>
<comment type="caution">
    <text evidence="9">The sequence shown here is derived from an EMBL/GenBank/DDBJ whole genome shotgun (WGS) entry which is preliminary data.</text>
</comment>
<keyword evidence="5" id="KW-0732">Signal</keyword>
<dbReference type="InterPro" id="IPR036942">
    <property type="entry name" value="Beta-barrel_TonB_sf"/>
</dbReference>
<evidence type="ECO:0000256" key="3">
    <source>
        <dbReference type="ARBA" id="ARBA00022452"/>
    </source>
</evidence>
<dbReference type="InterPro" id="IPR039426">
    <property type="entry name" value="TonB-dep_rcpt-like"/>
</dbReference>
<keyword evidence="6" id="KW-0472">Membrane</keyword>
<evidence type="ECO:0000256" key="7">
    <source>
        <dbReference type="ARBA" id="ARBA00023237"/>
    </source>
</evidence>
<dbReference type="Gene3D" id="2.60.40.1120">
    <property type="entry name" value="Carboxypeptidase-like, regulatory domain"/>
    <property type="match status" value="1"/>
</dbReference>